<dbReference type="EMBL" id="QXXQ01000006">
    <property type="protein sequence ID" value="RID91622.1"/>
    <property type="molecule type" value="Genomic_DNA"/>
</dbReference>
<name>A0A398BMI4_9RHOB</name>
<dbReference type="AlphaFoldDB" id="A0A398BMI4"/>
<feature type="transmembrane region" description="Helical" evidence="1">
    <location>
        <begin position="108"/>
        <end position="132"/>
    </location>
</feature>
<accession>A0A398BMI4</accession>
<keyword evidence="1" id="KW-1133">Transmembrane helix</keyword>
<protein>
    <submittedName>
        <fullName evidence="2">Uncharacterized protein</fullName>
    </submittedName>
</protein>
<keyword evidence="3" id="KW-1185">Reference proteome</keyword>
<organism evidence="2 3">
    <name type="scientific">Gemmobacter lutimaris</name>
    <dbReference type="NCBI Taxonomy" id="2306023"/>
    <lineage>
        <taxon>Bacteria</taxon>
        <taxon>Pseudomonadati</taxon>
        <taxon>Pseudomonadota</taxon>
        <taxon>Alphaproteobacteria</taxon>
        <taxon>Rhodobacterales</taxon>
        <taxon>Paracoccaceae</taxon>
        <taxon>Gemmobacter</taxon>
    </lineage>
</organism>
<feature type="transmembrane region" description="Helical" evidence="1">
    <location>
        <begin position="62"/>
        <end position="87"/>
    </location>
</feature>
<proteinExistence type="predicted"/>
<comment type="caution">
    <text evidence="2">The sequence shown here is derived from an EMBL/GenBank/DDBJ whole genome shotgun (WGS) entry which is preliminary data.</text>
</comment>
<reference evidence="2 3" key="1">
    <citation type="submission" date="2018-09" db="EMBL/GenBank/DDBJ databases">
        <title>Gemmobacter lutimaris sp. nov., a marine bacterium isolated from tidal flat.</title>
        <authorList>
            <person name="Lee D.W."/>
            <person name="Yoo Y."/>
            <person name="Kim J.-J."/>
            <person name="Kim B.S."/>
        </authorList>
    </citation>
    <scope>NUCLEOTIDE SEQUENCE [LARGE SCALE GENOMIC DNA]</scope>
    <source>
        <strain evidence="2 3">YJ-T1-11</strain>
    </source>
</reference>
<keyword evidence="1" id="KW-0472">Membrane</keyword>
<evidence type="ECO:0000313" key="3">
    <source>
        <dbReference type="Proteomes" id="UP000266649"/>
    </source>
</evidence>
<sequence length="138" mass="15387">MSFWSALFFIRQDHETTETLSVAWDRAKEIKDFIISTLEAAIILGAIKAASNVSESPMALDVLYLAGWIALALYLQSGLKLFFSTLIDERGPDPEAHPKIRRFLEKALFSVISAIISLSIPYLIPALISTFIESNLIK</sequence>
<gene>
    <name evidence="2" type="ORF">D2N39_13070</name>
</gene>
<dbReference type="RefSeq" id="WP_119135224.1">
    <property type="nucleotide sequence ID" value="NZ_QXXQ01000006.1"/>
</dbReference>
<evidence type="ECO:0000313" key="2">
    <source>
        <dbReference type="EMBL" id="RID91622.1"/>
    </source>
</evidence>
<keyword evidence="1" id="KW-0812">Transmembrane</keyword>
<dbReference type="Proteomes" id="UP000266649">
    <property type="component" value="Unassembled WGS sequence"/>
</dbReference>
<evidence type="ECO:0000256" key="1">
    <source>
        <dbReference type="SAM" id="Phobius"/>
    </source>
</evidence>